<comment type="caution">
    <text evidence="2">The sequence shown here is derived from an EMBL/GenBank/DDBJ whole genome shotgun (WGS) entry which is preliminary data.</text>
</comment>
<evidence type="ECO:0000256" key="1">
    <source>
        <dbReference type="SAM" id="MobiDB-lite"/>
    </source>
</evidence>
<protein>
    <submittedName>
        <fullName evidence="2">Uncharacterized protein</fullName>
    </submittedName>
</protein>
<gene>
    <name evidence="2" type="ORF">ACFQMG_14405</name>
</gene>
<keyword evidence="3" id="KW-1185">Reference proteome</keyword>
<feature type="region of interest" description="Disordered" evidence="1">
    <location>
        <begin position="54"/>
        <end position="76"/>
    </location>
</feature>
<reference evidence="3" key="1">
    <citation type="journal article" date="2019" name="Int. J. Syst. Evol. Microbiol.">
        <title>The Global Catalogue of Microorganisms (GCM) 10K type strain sequencing project: providing services to taxonomists for standard genome sequencing and annotation.</title>
        <authorList>
            <consortium name="The Broad Institute Genomics Platform"/>
            <consortium name="The Broad Institute Genome Sequencing Center for Infectious Disease"/>
            <person name="Wu L."/>
            <person name="Ma J."/>
        </authorList>
    </citation>
    <scope>NUCLEOTIDE SEQUENCE [LARGE SCALE GENOMIC DNA]</scope>
    <source>
        <strain evidence="3">CGMCC 1.12859</strain>
    </source>
</reference>
<evidence type="ECO:0000313" key="3">
    <source>
        <dbReference type="Proteomes" id="UP001596435"/>
    </source>
</evidence>
<name>A0ABW2FXB3_9ACTN</name>
<dbReference type="Proteomes" id="UP001596435">
    <property type="component" value="Unassembled WGS sequence"/>
</dbReference>
<sequence>MSQPMSEPTPEASAGPQESTAQDLSAAEASKSLLQQMEELLATVTANLAGLGADLQASSTRVTGTADDERDPGAHR</sequence>
<feature type="region of interest" description="Disordered" evidence="1">
    <location>
        <begin position="1"/>
        <end position="30"/>
    </location>
</feature>
<evidence type="ECO:0000313" key="2">
    <source>
        <dbReference type="EMBL" id="MFC7180747.1"/>
    </source>
</evidence>
<dbReference type="EMBL" id="JBHTAJ010000023">
    <property type="protein sequence ID" value="MFC7180747.1"/>
    <property type="molecule type" value="Genomic_DNA"/>
</dbReference>
<accession>A0ABW2FXB3</accession>
<proteinExistence type="predicted"/>
<organism evidence="2 3">
    <name type="scientific">Kitasatospora paranensis</name>
    <dbReference type="NCBI Taxonomy" id="258053"/>
    <lineage>
        <taxon>Bacteria</taxon>
        <taxon>Bacillati</taxon>
        <taxon>Actinomycetota</taxon>
        <taxon>Actinomycetes</taxon>
        <taxon>Kitasatosporales</taxon>
        <taxon>Streptomycetaceae</taxon>
        <taxon>Kitasatospora</taxon>
    </lineage>
</organism>
<dbReference type="RefSeq" id="WP_380231214.1">
    <property type="nucleotide sequence ID" value="NZ_JBHSVH010000002.1"/>
</dbReference>